<dbReference type="EMBL" id="LHUR01000042">
    <property type="protein sequence ID" value="KOA18201.1"/>
    <property type="molecule type" value="Genomic_DNA"/>
</dbReference>
<dbReference type="SUPFAM" id="SSF51556">
    <property type="entry name" value="Metallo-dependent hydrolases"/>
    <property type="match status" value="1"/>
</dbReference>
<dbReference type="Gene3D" id="3.20.20.140">
    <property type="entry name" value="Metal-dependent hydrolases"/>
    <property type="match status" value="1"/>
</dbReference>
<proteinExistence type="predicted"/>
<sequence>MITSKEELKKIVNKEVEDIWVIDPHAHVFSKNFKNSLVWGIDELLTDNHLVSEYLEFNVVDKAEFILLPKEQQADLIWKTLFIDNSPVSEKQIGIIYILNKLGIDTSTKDLKEIRKYFKNVDLEEHIEKVLKAAKVKELVMINDPMDDKERKVWLKTGNADDRFKSAISVDALLNNYKNSYKKLREMGYEVSNRLDEKSLKEIKRYLTEWIKNTGALYLSAVMPPDFLLPAFYQSEKIMKYCIIPVCKEFNLPFVMIIGIKRGNNTKSGEFTDFVAKGRVAAVEYMCRAYPQNKFIITMAARENQYELINATKRFKNLYLFGCGSDLSGSNLIEETTKLRMESLGLAFIPQYSDAKVLEQLIYIWGFMRKTIASLLIDKYKVLLKLGWEISEKEIKRDIETLFNNNFKRMIKE</sequence>
<accession>A0A0L6Z5H6</accession>
<reference evidence="2" key="1">
    <citation type="submission" date="2015-08" db="EMBL/GenBank/DDBJ databases">
        <title>Genome sequence of the strict anaerobe Clostridium homopropionicum LuHBu1 (DSM 5847T).</title>
        <authorList>
            <person name="Poehlein A."/>
            <person name="Beck M."/>
            <person name="Schiel-Bengelsdorf B."/>
            <person name="Bengelsdorf F.R."/>
            <person name="Daniel R."/>
            <person name="Duerre P."/>
        </authorList>
    </citation>
    <scope>NUCLEOTIDE SEQUENCE [LARGE SCALE GENOMIC DNA]</scope>
    <source>
        <strain evidence="2">DSM 5847</strain>
    </source>
</reference>
<organism evidence="1 2">
    <name type="scientific">Clostridium homopropionicum DSM 5847</name>
    <dbReference type="NCBI Taxonomy" id="1121318"/>
    <lineage>
        <taxon>Bacteria</taxon>
        <taxon>Bacillati</taxon>
        <taxon>Bacillota</taxon>
        <taxon>Clostridia</taxon>
        <taxon>Eubacteriales</taxon>
        <taxon>Clostridiaceae</taxon>
        <taxon>Clostridium</taxon>
    </lineage>
</organism>
<dbReference type="Proteomes" id="UP000037043">
    <property type="component" value="Unassembled WGS sequence"/>
</dbReference>
<name>A0A0L6Z5H6_9CLOT</name>
<keyword evidence="2" id="KW-1185">Reference proteome</keyword>
<dbReference type="STRING" id="36844.SAMN04488501_101402"/>
<dbReference type="PATRIC" id="fig|1121318.3.peg.3094"/>
<evidence type="ECO:0000313" key="1">
    <source>
        <dbReference type="EMBL" id="KOA18201.1"/>
    </source>
</evidence>
<evidence type="ECO:0008006" key="3">
    <source>
        <dbReference type="Google" id="ProtNLM"/>
    </source>
</evidence>
<dbReference type="InterPro" id="IPR032466">
    <property type="entry name" value="Metal_Hydrolase"/>
</dbReference>
<dbReference type="RefSeq" id="WP_052222552.1">
    <property type="nucleotide sequence ID" value="NZ_LHUR01000042.1"/>
</dbReference>
<protein>
    <recommendedName>
        <fullName evidence="3">Glucuronate isomerase</fullName>
    </recommendedName>
</protein>
<comment type="caution">
    <text evidence="1">The sequence shown here is derived from an EMBL/GenBank/DDBJ whole genome shotgun (WGS) entry which is preliminary data.</text>
</comment>
<evidence type="ECO:0000313" key="2">
    <source>
        <dbReference type="Proteomes" id="UP000037043"/>
    </source>
</evidence>
<dbReference type="Gene3D" id="1.10.2020.10">
    <property type="entry name" value="uronate isomerase, domain 2, chain A"/>
    <property type="match status" value="1"/>
</dbReference>
<gene>
    <name evidence="1" type="ORF">CLHOM_30790</name>
</gene>
<dbReference type="AlphaFoldDB" id="A0A0L6Z5H6"/>